<reference evidence="3" key="1">
    <citation type="submission" date="2023-07" db="EMBL/GenBank/DDBJ databases">
        <authorList>
            <consortium name="AG Swart"/>
            <person name="Singh M."/>
            <person name="Singh A."/>
            <person name="Seah K."/>
            <person name="Emmerich C."/>
        </authorList>
    </citation>
    <scope>NUCLEOTIDE SEQUENCE</scope>
    <source>
        <strain evidence="3">DP1</strain>
    </source>
</reference>
<evidence type="ECO:0000313" key="3">
    <source>
        <dbReference type="EMBL" id="CAI2387347.1"/>
    </source>
</evidence>
<keyword evidence="1" id="KW-0175">Coiled coil</keyword>
<feature type="compositionally biased region" description="Gly residues" evidence="2">
    <location>
        <begin position="536"/>
        <end position="546"/>
    </location>
</feature>
<feature type="compositionally biased region" description="Polar residues" evidence="2">
    <location>
        <begin position="499"/>
        <end position="508"/>
    </location>
</feature>
<keyword evidence="4" id="KW-1185">Reference proteome</keyword>
<sequence length="546" mass="62417">MKDSNNRKQRNEFERLTDKLKIFKNKDEGYIEYNNFDDTSNRRESGGRNFMFSYNTQYGVGFKNFKNTKLSQYHQFYSKIDSQDSGNNNENSFQEGAKSRVLKQISGFSKVPPKYNKNTFISSVYESNSPELIKFPKNISDSPILTDGLRAGLPNCKPSGLPAAEGNMEYRNLKNFHWITDKIGNDQRSHHKLERPCTRGGEFRGLDFSFVERQDTYKDLESDGSYFERPVTRSKPRRPVSRQVRLNKRVNNLRDVQLDSESFRGDIGECDPPSTKQKVHTHKIEKVIPKANSNNRSFLLSRKRSLRDSTSLDPNLKVNKSINFMRKHSNEPARKTSYKKGGVNSHLILSELNRSIESIKIKNKNTNDKKELFQNKNIELYCIQEEKEINDKSSKPTYLEPIVVSKERKRKSRGKKVSHNKDDFKNLNKLQLDAIISKMKRTDGFMSFKHSIRGGSSSNSLFPSSSGETIISNINSRNAKMETGSDITYQATTSTTDHATFQWNSGNSKQKEKGASSSEMLADLSKGRKINHGSYKDGGMGKGPAY</sequence>
<feature type="coiled-coil region" evidence="1">
    <location>
        <begin position="349"/>
        <end position="376"/>
    </location>
</feature>
<feature type="region of interest" description="Disordered" evidence="2">
    <location>
        <begin position="499"/>
        <end position="546"/>
    </location>
</feature>
<name>A0AAD1YCS5_EUPCR</name>
<dbReference type="AlphaFoldDB" id="A0AAD1YCS5"/>
<organism evidence="3 4">
    <name type="scientific">Euplotes crassus</name>
    <dbReference type="NCBI Taxonomy" id="5936"/>
    <lineage>
        <taxon>Eukaryota</taxon>
        <taxon>Sar</taxon>
        <taxon>Alveolata</taxon>
        <taxon>Ciliophora</taxon>
        <taxon>Intramacronucleata</taxon>
        <taxon>Spirotrichea</taxon>
        <taxon>Hypotrichia</taxon>
        <taxon>Euplotida</taxon>
        <taxon>Euplotidae</taxon>
        <taxon>Moneuplotes</taxon>
    </lineage>
</organism>
<accession>A0AAD1YCS5</accession>
<gene>
    <name evidence="3" type="ORF">ECRASSUSDP1_LOCUS28977</name>
</gene>
<dbReference type="Proteomes" id="UP001295684">
    <property type="component" value="Unassembled WGS sequence"/>
</dbReference>
<proteinExistence type="predicted"/>
<protein>
    <submittedName>
        <fullName evidence="3">Uncharacterized protein</fullName>
    </submittedName>
</protein>
<comment type="caution">
    <text evidence="3">The sequence shown here is derived from an EMBL/GenBank/DDBJ whole genome shotgun (WGS) entry which is preliminary data.</text>
</comment>
<dbReference type="EMBL" id="CAMPGE010029863">
    <property type="protein sequence ID" value="CAI2387347.1"/>
    <property type="molecule type" value="Genomic_DNA"/>
</dbReference>
<evidence type="ECO:0000256" key="2">
    <source>
        <dbReference type="SAM" id="MobiDB-lite"/>
    </source>
</evidence>
<evidence type="ECO:0000256" key="1">
    <source>
        <dbReference type="SAM" id="Coils"/>
    </source>
</evidence>
<evidence type="ECO:0000313" key="4">
    <source>
        <dbReference type="Proteomes" id="UP001295684"/>
    </source>
</evidence>